<dbReference type="Pfam" id="PF24750">
    <property type="entry name" value="b-prop_At3g26010-like"/>
    <property type="match status" value="1"/>
</dbReference>
<dbReference type="InterPro" id="IPR055290">
    <property type="entry name" value="At3g26010-like"/>
</dbReference>
<keyword evidence="3" id="KW-1185">Reference proteome</keyword>
<dbReference type="EMBL" id="JBBNAE010000009">
    <property type="protein sequence ID" value="KAK9097487.1"/>
    <property type="molecule type" value="Genomic_DNA"/>
</dbReference>
<feature type="domain" description="F-box protein At3g26010-like beta-propeller" evidence="1">
    <location>
        <begin position="5"/>
        <end position="207"/>
    </location>
</feature>
<dbReference type="PANTHER" id="PTHR35546:SF130">
    <property type="entry name" value="EXPRESSED PROTEIN"/>
    <property type="match status" value="1"/>
</dbReference>
<gene>
    <name evidence="2" type="ORF">Sjap_022984</name>
</gene>
<evidence type="ECO:0000259" key="1">
    <source>
        <dbReference type="Pfam" id="PF24750"/>
    </source>
</evidence>
<reference evidence="2 3" key="1">
    <citation type="submission" date="2024-01" db="EMBL/GenBank/DDBJ databases">
        <title>Genome assemblies of Stephania.</title>
        <authorList>
            <person name="Yang L."/>
        </authorList>
    </citation>
    <scope>NUCLEOTIDE SEQUENCE [LARGE SCALE GENOMIC DNA]</scope>
    <source>
        <strain evidence="2">QJT</strain>
        <tissue evidence="2">Leaf</tissue>
    </source>
</reference>
<dbReference type="InterPro" id="IPR056592">
    <property type="entry name" value="Beta-prop_At3g26010-like"/>
</dbReference>
<comment type="caution">
    <text evidence="2">The sequence shown here is derived from an EMBL/GenBank/DDBJ whole genome shotgun (WGS) entry which is preliminary data.</text>
</comment>
<sequence>MLSFSVTGSSDGLLYGYGVLIYNDLRKKFVCNPVTKQLVLTPIPKFRDQLKNSLALAFDPNHPKFGFSLIQPYIHDVRNCYRFEVYSSKTGEWNLSSVEVLVPYQDLLKVKGNVYTKEKVYWSLGRYILWFDVEENVAGFLPCPSDRHPFFCQHSPVHEDYYLEIGVYKGDLSYSGITKGGIIQIWLLRSKEGENEMWEMKHKARLTEIIRKHWDVMSFFCKTMEIKSQSRKVIAQTFSRGEAVYPLPYVGGEVLWFWRRIEYHCGNLFSFNLTTRDLKLAIVDDVWLPVYPFTPSLQPCPT</sequence>
<dbReference type="PANTHER" id="PTHR35546">
    <property type="entry name" value="F-BOX PROTEIN INTERACTION DOMAIN PROTEIN-RELATED"/>
    <property type="match status" value="1"/>
</dbReference>
<organism evidence="2 3">
    <name type="scientific">Stephania japonica</name>
    <dbReference type="NCBI Taxonomy" id="461633"/>
    <lineage>
        <taxon>Eukaryota</taxon>
        <taxon>Viridiplantae</taxon>
        <taxon>Streptophyta</taxon>
        <taxon>Embryophyta</taxon>
        <taxon>Tracheophyta</taxon>
        <taxon>Spermatophyta</taxon>
        <taxon>Magnoliopsida</taxon>
        <taxon>Ranunculales</taxon>
        <taxon>Menispermaceae</taxon>
        <taxon>Menispermoideae</taxon>
        <taxon>Cissampelideae</taxon>
        <taxon>Stephania</taxon>
    </lineage>
</organism>
<dbReference type="Proteomes" id="UP001417504">
    <property type="component" value="Unassembled WGS sequence"/>
</dbReference>
<evidence type="ECO:0000313" key="2">
    <source>
        <dbReference type="EMBL" id="KAK9097487.1"/>
    </source>
</evidence>
<protein>
    <recommendedName>
        <fullName evidence="1">F-box protein At3g26010-like beta-propeller domain-containing protein</fullName>
    </recommendedName>
</protein>
<accession>A0AAP0EVB7</accession>
<name>A0AAP0EVB7_9MAGN</name>
<dbReference type="AlphaFoldDB" id="A0AAP0EVB7"/>
<proteinExistence type="predicted"/>
<evidence type="ECO:0000313" key="3">
    <source>
        <dbReference type="Proteomes" id="UP001417504"/>
    </source>
</evidence>